<protein>
    <submittedName>
        <fullName evidence="1">Uncharacterized protein</fullName>
    </submittedName>
</protein>
<evidence type="ECO:0000313" key="1">
    <source>
        <dbReference type="EMBL" id="OWZ07866.1"/>
    </source>
</evidence>
<gene>
    <name evidence="1" type="ORF">PHMEG_00019681</name>
</gene>
<evidence type="ECO:0000313" key="2">
    <source>
        <dbReference type="Proteomes" id="UP000198211"/>
    </source>
</evidence>
<name>A0A225VQW5_9STRA</name>
<proteinExistence type="predicted"/>
<comment type="caution">
    <text evidence="1">The sequence shown here is derived from an EMBL/GenBank/DDBJ whole genome shotgun (WGS) entry which is preliminary data.</text>
</comment>
<reference evidence="2" key="1">
    <citation type="submission" date="2017-03" db="EMBL/GenBank/DDBJ databases">
        <title>Phytopthora megakarya and P. palmivora, two closely related causual agents of cacao black pod achieved similar genome size and gene model numbers by different mechanisms.</title>
        <authorList>
            <person name="Ali S."/>
            <person name="Shao J."/>
            <person name="Larry D.J."/>
            <person name="Kronmiller B."/>
            <person name="Shen D."/>
            <person name="Strem M.D."/>
            <person name="Melnick R.L."/>
            <person name="Guiltinan M.J."/>
            <person name="Tyler B.M."/>
            <person name="Meinhardt L.W."/>
            <person name="Bailey B.A."/>
        </authorList>
    </citation>
    <scope>NUCLEOTIDE SEQUENCE [LARGE SCALE GENOMIC DNA]</scope>
    <source>
        <strain evidence="2">zdho120</strain>
    </source>
</reference>
<dbReference type="AlphaFoldDB" id="A0A225VQW5"/>
<accession>A0A225VQW5</accession>
<sequence length="81" mass="8923">MPKTLPWQAVALCVDGSSADALLDNMKAFDITKSNTMACTMCVNLDTHNMRYRLMECSSEACATVSLLGCRWRGKTLTCIL</sequence>
<keyword evidence="2" id="KW-1185">Reference proteome</keyword>
<dbReference type="EMBL" id="NBNE01003368">
    <property type="protein sequence ID" value="OWZ07866.1"/>
    <property type="molecule type" value="Genomic_DNA"/>
</dbReference>
<organism evidence="1 2">
    <name type="scientific">Phytophthora megakarya</name>
    <dbReference type="NCBI Taxonomy" id="4795"/>
    <lineage>
        <taxon>Eukaryota</taxon>
        <taxon>Sar</taxon>
        <taxon>Stramenopiles</taxon>
        <taxon>Oomycota</taxon>
        <taxon>Peronosporomycetes</taxon>
        <taxon>Peronosporales</taxon>
        <taxon>Peronosporaceae</taxon>
        <taxon>Phytophthora</taxon>
    </lineage>
</organism>
<dbReference type="Proteomes" id="UP000198211">
    <property type="component" value="Unassembled WGS sequence"/>
</dbReference>
<dbReference type="OrthoDB" id="139641at2759"/>